<dbReference type="SUPFAM" id="SSF51604">
    <property type="entry name" value="Enolase C-terminal domain-like"/>
    <property type="match status" value="1"/>
</dbReference>
<feature type="region of interest" description="Disordered" evidence="11">
    <location>
        <begin position="1873"/>
        <end position="1928"/>
    </location>
</feature>
<dbReference type="SFLD" id="SFLDS00001">
    <property type="entry name" value="Enolase"/>
    <property type="match status" value="1"/>
</dbReference>
<dbReference type="PANTHER" id="PTHR42916">
    <property type="entry name" value="2-SUCCINYL-5-ENOLPYRUVYL-6-HYDROXY-3-CYCLOHEXENE-1-CARBOXYLATE SYNTHASE"/>
    <property type="match status" value="1"/>
</dbReference>
<dbReference type="GO" id="GO:0008909">
    <property type="term" value="F:isochorismate synthase activity"/>
    <property type="evidence" value="ECO:0007669"/>
    <property type="project" value="UniProtKB-EC"/>
</dbReference>
<dbReference type="HAMAP" id="MF_01659">
    <property type="entry name" value="MenD"/>
    <property type="match status" value="1"/>
</dbReference>
<dbReference type="InterPro" id="IPR004433">
    <property type="entry name" value="MenaQ_synth_MenD"/>
</dbReference>
<name>A0A1Y1IKF8_KLENI</name>
<dbReference type="Pfam" id="PF16582">
    <property type="entry name" value="TPP_enzyme_M_2"/>
    <property type="match status" value="1"/>
</dbReference>
<dbReference type="STRING" id="105231.A0A1Y1IKF8"/>
<dbReference type="Proteomes" id="UP000054558">
    <property type="component" value="Unassembled WGS sequence"/>
</dbReference>
<accession>A0A1Y1IKF8</accession>
<dbReference type="InterPro" id="IPR036849">
    <property type="entry name" value="Enolase-like_C_sf"/>
</dbReference>
<dbReference type="InterPro" id="IPR000073">
    <property type="entry name" value="AB_hydrolase_1"/>
</dbReference>
<feature type="region of interest" description="Disordered" evidence="11">
    <location>
        <begin position="1052"/>
        <end position="1076"/>
    </location>
</feature>
<gene>
    <name evidence="13" type="ORF">KFL_007370030</name>
</gene>
<feature type="compositionally biased region" description="Basic and acidic residues" evidence="11">
    <location>
        <begin position="1873"/>
        <end position="1886"/>
    </location>
</feature>
<dbReference type="InterPro" id="IPR013342">
    <property type="entry name" value="Mandelate_racemase_C"/>
</dbReference>
<feature type="region of interest" description="Disordered" evidence="11">
    <location>
        <begin position="459"/>
        <end position="489"/>
    </location>
</feature>
<evidence type="ECO:0000256" key="5">
    <source>
        <dbReference type="ARBA" id="ARBA00022723"/>
    </source>
</evidence>
<dbReference type="Gene3D" id="3.40.50.970">
    <property type="match status" value="2"/>
</dbReference>
<evidence type="ECO:0000259" key="12">
    <source>
        <dbReference type="SMART" id="SM00922"/>
    </source>
</evidence>
<evidence type="ECO:0000256" key="4">
    <source>
        <dbReference type="ARBA" id="ARBA00022679"/>
    </source>
</evidence>
<dbReference type="PROSITE" id="PS00909">
    <property type="entry name" value="MR_MLE_2"/>
    <property type="match status" value="1"/>
</dbReference>
<dbReference type="Gene3D" id="3.20.20.120">
    <property type="entry name" value="Enolase-like C-terminal domain"/>
    <property type="match status" value="1"/>
</dbReference>
<evidence type="ECO:0000256" key="8">
    <source>
        <dbReference type="ARBA" id="ARBA00023211"/>
    </source>
</evidence>
<dbReference type="SUPFAM" id="SSF53474">
    <property type="entry name" value="alpha/beta-Hydrolases"/>
    <property type="match status" value="1"/>
</dbReference>
<evidence type="ECO:0000256" key="6">
    <source>
        <dbReference type="ARBA" id="ARBA00022842"/>
    </source>
</evidence>
<dbReference type="OMA" id="RHLSWPI"/>
<dbReference type="PANTHER" id="PTHR42916:SF1">
    <property type="entry name" value="PROTEIN PHYLLO, CHLOROPLASTIC"/>
    <property type="match status" value="1"/>
</dbReference>
<proteinExistence type="inferred from homology"/>
<dbReference type="CDD" id="cd02009">
    <property type="entry name" value="TPP_SHCHC_synthase"/>
    <property type="match status" value="1"/>
</dbReference>
<feature type="compositionally biased region" description="Polar residues" evidence="11">
    <location>
        <begin position="587"/>
        <end position="600"/>
    </location>
</feature>
<feature type="region of interest" description="Disordered" evidence="11">
    <location>
        <begin position="1732"/>
        <end position="1755"/>
    </location>
</feature>
<dbReference type="SUPFAM" id="SSF54826">
    <property type="entry name" value="Enolase N-terminal domain-like"/>
    <property type="match status" value="1"/>
</dbReference>
<dbReference type="OrthoDB" id="8119704at2759"/>
<dbReference type="GO" id="GO:0009234">
    <property type="term" value="P:menaquinone biosynthetic process"/>
    <property type="evidence" value="ECO:0007669"/>
    <property type="project" value="InterPro"/>
</dbReference>
<feature type="domain" description="Mandelate racemase/muconate lactonizing enzyme C-terminal" evidence="12">
    <location>
        <begin position="1550"/>
        <end position="1646"/>
    </location>
</feature>
<sequence>MLQEGLEDKGLASFAGQHLGVLRVPMPPTVSALRWLRSQPATPALLPRIYYSPRVPRGGDGGAGNTQTLRVDASSASGIDGGGIGSVAGVGAALTVTGTGPFEWQDWATVRSYLSASSPFVRAYGGTRFNDGETPSSEWAAFGSHYFVIPQVEIREGASGALLACTVLWGGPAAGAPSRDAAIEAAQSAMAQLSKHVCAREPQPSLSAVSKTFHPDQEEWVAAVERTLASFPATTLAVRQGVPLSDNMPLSKVVMARRTTLEMAETVDPLVVLECLQERDPSAYQFLIQLPSGQAFFGSTPERLFVRHGLAVASEAVAGTRPRGVPINTPMDQKIAYEILLSEKENREFDIVRDSIHAHMQTVCAAVEVEVPKKLIKQATVQHLYGRLNGTLLSDAQEFDMLAKLHPTPAVCGHPQAPAREAISANEPFDRGMYAGPMGWLGGDGCEFAVAIRSALTHSAENSGSETEGSQLRAQPSANDTSLSEQSGVGQINGVESWGERAEGAANGRQGGESTSGRTDGSGERAFRSGGGRAKAQQRLRPHDSVDATFDGELVRDVNGTSGLDRIVEEKSSGRRPGLPTAETDGSWKTSRVRSSAETSEVTFRPGKKISLFAGVGIVKGADPLAEWRELNLKTSQFERILSPLPPLSEAPNVNALWARLVVEECCRLGVTYFCIAPGSRSSPLAAAAAANPRARCISCIDERSLAFHALGYGRARHVPAAVITSSGTAVSNLMPAVVEAHQDCVPLLLLTADRPPELRDTGANQTIDQVKHFGGFLRYHSDLPAPDGALPARMVLTTIDQAVYRSTGSPAGPVHINLAFREPLTPLPKPFPPAVLQGLERWQGSAAPYTSYVRSASSGRDSAGELSEIAEVLAGAKKGLIVVGGRGVGREDTWAILRLAEALGWPIVADAASGLRVLRARASTQAPKPPVVYHFDHVLLGVQAERARTLLAPDVVLQLGSRLTSKRTSSFLDGLPLRAHVLVDSHPFRHDPSHVLSHRAEMGIATFVDAVLEAVEETTIFTPLRGSGLDGRGEGNCSGISLREQVDGLHEDSSFDAPLSTRRRSESFNGNGTKQTLINKEPIERIGKNPEHAEFSGQSRSALSEYGRMLVELSEAVGREIATCLEEEEELSEPHVARIVAGSIAAEGALFLGNSMAIRDVDMYAEDFLSGALQAGTGPPGYGTIPDSGAAIGPASVGPCVAANRGASGIDGVLSTATGFAAGLGRPVTLLVGDVSFLHDTNGLLLVNNRPGQPPVVTVVVNNSGGGIFSLLPNVDSIPGSHFTQLWSTPHDVFLDRLCSGHRVKYTLARSPEELRAALAFAWQRRMSWVIEVHTDIDDNVAHHKALQAAAKTVVERAIAFDRPLVPPLLSSASQAQREITDVQISRYTVQLSAPPTTKGRTADGAQFRNGLLVRVVLRGGAVGTGEIAPLESLHEESLEEAEEQICALREALIGRSLPGTLPLLGGAIATWLREEAGIDAAALLPSVRCGLETALLTLLANHVGVPLSKLLLGRPSLPRGGASTNGELPLGSPQGPLVCALLASEGSPEEAAEEAREAVTRGFCTLKLKVARRSSPTADAAAIAAVRAAVGPDVMLRADANRRWTLDQATQFGLAVRGLGLQYVEEPVDNPSDIAEFHQRTGVAVALDESVDEGLVGNAQTDLPLGTQQSVVALVIKPSRVGGIEATAALARWASKRGISTVISAAFESSVGLSAYAELAHFVDENRRGLEETAASSSANPETPDQTSNLTPPAEPFSVAIRSAFEMSGVPVNGNPEVRTFLDKLEREEKRERRKKERLLERVRLREMGGQRVAHGLGTFEWLANDVVSGNGFALTGSEGPGLEVDMQRTAGVLAQPGLDTATVTGFDSLTRSEFDQKGTDEQTRGTPNLRSTPEKEGGVDELERSVTGVGETLGGGVGSSAADREEVVKTAQAEYRFRLTEITDGDQSKELPGADRPLVLFLHGFLGSRADWFPVIDHLTSSARCIPIDLPGHGQTTVLPRPPNPEKPSLVQSSDNALAADGGFPDAPQSAGLSADELEERDVSRMLDDVSRAYGVESVGGAISALIERLRSDGQRVVVVGYSLGARVALYLAVKHPDLMADVVVISGSPGLVTSAEQEARAQHDDRLAQELLRDGASAFIQRWYEAPMWDSLRSRPDFESLQAERIASASEAELCAALRGLSTGRQPSLWPDLAGIGGRVFWVTGAQDAKFVGICRGVMEAVKETGRKWTFLELEGCGHAVHVEAKDSLGVVLHEWLTPSRDVC</sequence>
<dbReference type="SUPFAM" id="SSF56322">
    <property type="entry name" value="ADC synthase"/>
    <property type="match status" value="1"/>
</dbReference>
<dbReference type="NCBIfam" id="TIGR01927">
    <property type="entry name" value="menC_gam_Gplu"/>
    <property type="match status" value="1"/>
</dbReference>
<dbReference type="InterPro" id="IPR029035">
    <property type="entry name" value="DHS-like_NAD/FAD-binding_dom"/>
</dbReference>
<evidence type="ECO:0000256" key="9">
    <source>
        <dbReference type="ARBA" id="ARBA00023235"/>
    </source>
</evidence>
<feature type="region of interest" description="Disordered" evidence="11">
    <location>
        <begin position="502"/>
        <end position="545"/>
    </location>
</feature>
<dbReference type="Pfam" id="PF00425">
    <property type="entry name" value="Chorismate_bind"/>
    <property type="match status" value="1"/>
</dbReference>
<keyword evidence="7" id="KW-0786">Thiamine pyrophosphate</keyword>
<evidence type="ECO:0000256" key="11">
    <source>
        <dbReference type="SAM" id="MobiDB-lite"/>
    </source>
</evidence>
<dbReference type="InterPro" id="IPR029065">
    <property type="entry name" value="Enolase_C-like"/>
</dbReference>
<dbReference type="InterPro" id="IPR029058">
    <property type="entry name" value="AB_hydrolase_fold"/>
</dbReference>
<keyword evidence="6" id="KW-0460">Magnesium</keyword>
<dbReference type="InterPro" id="IPR032264">
    <property type="entry name" value="MenD_middle"/>
</dbReference>
<dbReference type="GO" id="GO:0030976">
    <property type="term" value="F:thiamine pyrophosphate binding"/>
    <property type="evidence" value="ECO:0007669"/>
    <property type="project" value="InterPro"/>
</dbReference>
<feature type="region of interest" description="Disordered" evidence="11">
    <location>
        <begin position="1997"/>
        <end position="2040"/>
    </location>
</feature>
<dbReference type="EC" id="5.4.4.2" evidence="3"/>
<dbReference type="NCBIfam" id="TIGR00173">
    <property type="entry name" value="menD"/>
    <property type="match status" value="1"/>
</dbReference>
<keyword evidence="4" id="KW-0808">Transferase</keyword>
<evidence type="ECO:0000256" key="1">
    <source>
        <dbReference type="ARBA" id="ARBA00000799"/>
    </source>
</evidence>
<dbReference type="InterPro" id="IPR015890">
    <property type="entry name" value="Chorismate_C"/>
</dbReference>
<reference evidence="13 14" key="1">
    <citation type="journal article" date="2014" name="Nat. Commun.">
        <title>Klebsormidium flaccidum genome reveals primary factors for plant terrestrial adaptation.</title>
        <authorList>
            <person name="Hori K."/>
            <person name="Maruyama F."/>
            <person name="Fujisawa T."/>
            <person name="Togashi T."/>
            <person name="Yamamoto N."/>
            <person name="Seo M."/>
            <person name="Sato S."/>
            <person name="Yamada T."/>
            <person name="Mori H."/>
            <person name="Tajima N."/>
            <person name="Moriyama T."/>
            <person name="Ikeuchi M."/>
            <person name="Watanabe M."/>
            <person name="Wada H."/>
            <person name="Kobayashi K."/>
            <person name="Saito M."/>
            <person name="Masuda T."/>
            <person name="Sasaki-Sekimoto Y."/>
            <person name="Mashiguchi K."/>
            <person name="Awai K."/>
            <person name="Shimojima M."/>
            <person name="Masuda S."/>
            <person name="Iwai M."/>
            <person name="Nobusawa T."/>
            <person name="Narise T."/>
            <person name="Kondo S."/>
            <person name="Saito H."/>
            <person name="Sato R."/>
            <person name="Murakawa M."/>
            <person name="Ihara Y."/>
            <person name="Oshima-Yamada Y."/>
            <person name="Ohtaka K."/>
            <person name="Satoh M."/>
            <person name="Sonobe K."/>
            <person name="Ishii M."/>
            <person name="Ohtani R."/>
            <person name="Kanamori-Sato M."/>
            <person name="Honoki R."/>
            <person name="Miyazaki D."/>
            <person name="Mochizuki H."/>
            <person name="Umetsu J."/>
            <person name="Higashi K."/>
            <person name="Shibata D."/>
            <person name="Kamiya Y."/>
            <person name="Sato N."/>
            <person name="Nakamura Y."/>
            <person name="Tabata S."/>
            <person name="Ida S."/>
            <person name="Kurokawa K."/>
            <person name="Ohta H."/>
        </authorList>
    </citation>
    <scope>NUCLEOTIDE SEQUENCE [LARGE SCALE GENOMIC DNA]</scope>
    <source>
        <strain evidence="13 14">NIES-2285</strain>
    </source>
</reference>
<evidence type="ECO:0000256" key="7">
    <source>
        <dbReference type="ARBA" id="ARBA00023052"/>
    </source>
</evidence>
<evidence type="ECO:0000256" key="2">
    <source>
        <dbReference type="ARBA" id="ARBA00005297"/>
    </source>
</evidence>
<dbReference type="GO" id="GO:0009063">
    <property type="term" value="P:amino acid catabolic process"/>
    <property type="evidence" value="ECO:0007669"/>
    <property type="project" value="InterPro"/>
</dbReference>
<protein>
    <recommendedName>
        <fullName evidence="3">isochorismate synthase</fullName>
        <ecNumber evidence="3">5.4.4.2</ecNumber>
    </recommendedName>
</protein>
<comment type="catalytic activity">
    <reaction evidence="1">
        <text>chorismate = isochorismate</text>
        <dbReference type="Rhea" id="RHEA:18985"/>
        <dbReference type="ChEBI" id="CHEBI:29748"/>
        <dbReference type="ChEBI" id="CHEBI:29780"/>
        <dbReference type="EC" id="5.4.4.2"/>
    </reaction>
</comment>
<dbReference type="Gene3D" id="3.40.50.1820">
    <property type="entry name" value="alpha/beta hydrolase"/>
    <property type="match status" value="1"/>
</dbReference>
<dbReference type="Gene3D" id="3.30.390.10">
    <property type="entry name" value="Enolase-like, N-terminal domain"/>
    <property type="match status" value="1"/>
</dbReference>
<dbReference type="Pfam" id="PF02776">
    <property type="entry name" value="TPP_enzyme_N"/>
    <property type="match status" value="1"/>
</dbReference>
<dbReference type="InterPro" id="IPR029017">
    <property type="entry name" value="Enolase-like_N"/>
</dbReference>
<evidence type="ECO:0000313" key="14">
    <source>
        <dbReference type="Proteomes" id="UP000054558"/>
    </source>
</evidence>
<dbReference type="InterPro" id="IPR029061">
    <property type="entry name" value="THDP-binding"/>
</dbReference>
<dbReference type="InterPro" id="IPR005801">
    <property type="entry name" value="ADC_synthase"/>
</dbReference>
<dbReference type="GO" id="GO:0046872">
    <property type="term" value="F:metal ion binding"/>
    <property type="evidence" value="ECO:0007669"/>
    <property type="project" value="UniProtKB-KW"/>
</dbReference>
<keyword evidence="8" id="KW-0464">Manganese</keyword>
<feature type="region of interest" description="Disordered" evidence="11">
    <location>
        <begin position="561"/>
        <end position="600"/>
    </location>
</feature>
<dbReference type="Pfam" id="PF00561">
    <property type="entry name" value="Abhydrolase_1"/>
    <property type="match status" value="1"/>
</dbReference>
<evidence type="ECO:0000313" key="13">
    <source>
        <dbReference type="EMBL" id="GAQ91163.1"/>
    </source>
</evidence>
<keyword evidence="5" id="KW-0479">Metal-binding</keyword>
<dbReference type="SFLD" id="SFLDF00009">
    <property type="entry name" value="o-succinylbenzoate_synthase"/>
    <property type="match status" value="1"/>
</dbReference>
<keyword evidence="9" id="KW-0413">Isomerase</keyword>
<organism evidence="13 14">
    <name type="scientific">Klebsormidium nitens</name>
    <name type="common">Green alga</name>
    <name type="synonym">Ulothrix nitens</name>
    <dbReference type="NCBI Taxonomy" id="105231"/>
    <lineage>
        <taxon>Eukaryota</taxon>
        <taxon>Viridiplantae</taxon>
        <taxon>Streptophyta</taxon>
        <taxon>Klebsormidiophyceae</taxon>
        <taxon>Klebsormidiales</taxon>
        <taxon>Klebsormidiaceae</taxon>
        <taxon>Klebsormidium</taxon>
    </lineage>
</organism>
<dbReference type="CDD" id="cd07037">
    <property type="entry name" value="TPP_PYR_MenD"/>
    <property type="match status" value="1"/>
</dbReference>
<dbReference type="Gene3D" id="3.60.120.10">
    <property type="entry name" value="Anthranilate synthase"/>
    <property type="match status" value="1"/>
</dbReference>
<dbReference type="InterPro" id="IPR018110">
    <property type="entry name" value="Mandel_Rmase/mucon_lact_enz_CS"/>
</dbReference>
<dbReference type="SMART" id="SM00922">
    <property type="entry name" value="MR_MLE"/>
    <property type="match status" value="1"/>
</dbReference>
<keyword evidence="14" id="KW-1185">Reference proteome</keyword>
<comment type="similarity">
    <text evidence="2">Belongs to the isochorismate synthase family.</text>
</comment>
<dbReference type="InterPro" id="IPR004561">
    <property type="entry name" value="IsoChor_synthase"/>
</dbReference>
<evidence type="ECO:0000256" key="10">
    <source>
        <dbReference type="ARBA" id="ARBA00023239"/>
    </source>
</evidence>
<dbReference type="Gene3D" id="3.40.50.1220">
    <property type="entry name" value="TPP-binding domain"/>
    <property type="match status" value="1"/>
</dbReference>
<dbReference type="SFLD" id="SFLDG00180">
    <property type="entry name" value="muconate_cycloisomerase"/>
    <property type="match status" value="1"/>
</dbReference>
<feature type="compositionally biased region" description="Basic and acidic residues" evidence="11">
    <location>
        <begin position="1895"/>
        <end position="1907"/>
    </location>
</feature>
<dbReference type="GO" id="GO:0016829">
    <property type="term" value="F:lyase activity"/>
    <property type="evidence" value="ECO:0007669"/>
    <property type="project" value="UniProtKB-KW"/>
</dbReference>
<dbReference type="Pfam" id="PF13378">
    <property type="entry name" value="MR_MLE_C"/>
    <property type="match status" value="1"/>
</dbReference>
<keyword evidence="10" id="KW-0456">Lyase</keyword>
<evidence type="ECO:0000256" key="3">
    <source>
        <dbReference type="ARBA" id="ARBA00012824"/>
    </source>
</evidence>
<dbReference type="SUPFAM" id="SSF52467">
    <property type="entry name" value="DHS-like NAD/FAD-binding domain"/>
    <property type="match status" value="1"/>
</dbReference>
<feature type="compositionally biased region" description="Polar residues" evidence="11">
    <location>
        <begin position="1736"/>
        <end position="1753"/>
    </location>
</feature>
<dbReference type="NCBIfam" id="TIGR00543">
    <property type="entry name" value="isochor_syn"/>
    <property type="match status" value="1"/>
</dbReference>
<dbReference type="SUPFAM" id="SSF52518">
    <property type="entry name" value="Thiamin diphosphate-binding fold (THDP-binding)"/>
    <property type="match status" value="2"/>
</dbReference>
<dbReference type="EMBL" id="DF237686">
    <property type="protein sequence ID" value="GAQ91163.1"/>
    <property type="molecule type" value="Genomic_DNA"/>
</dbReference>
<dbReference type="GO" id="GO:0070204">
    <property type="term" value="F:2-succinyl-5-enolpyruvyl-6-hydroxy-3-cyclohexene-1-carboxylic-acid synthase activity"/>
    <property type="evidence" value="ECO:0007669"/>
    <property type="project" value="InterPro"/>
</dbReference>
<dbReference type="InterPro" id="IPR012001">
    <property type="entry name" value="Thiamin_PyroP_enz_TPP-bd_dom"/>
</dbReference>